<evidence type="ECO:0000313" key="2">
    <source>
        <dbReference type="Proteomes" id="UP000479692"/>
    </source>
</evidence>
<sequence>MTREAEIRRAQRAQEVLNNDVFVEAWDMIEAEIYRQWRESRNAGDREQLHQLLGLHGKIKAALEAVMRSGDITKAQLQRDQTRAESQVAYLAGR</sequence>
<organism evidence="1 2">
    <name type="scientific">Noviluteimonas gilva</name>
    <dbReference type="NCBI Taxonomy" id="2682097"/>
    <lineage>
        <taxon>Bacteria</taxon>
        <taxon>Pseudomonadati</taxon>
        <taxon>Pseudomonadota</taxon>
        <taxon>Gammaproteobacteria</taxon>
        <taxon>Lysobacterales</taxon>
        <taxon>Lysobacteraceae</taxon>
        <taxon>Noviluteimonas</taxon>
    </lineage>
</organism>
<accession>A0A7C9LLZ5</accession>
<name>A0A7C9LLZ5_9GAMM</name>
<proteinExistence type="predicted"/>
<protein>
    <submittedName>
        <fullName evidence="1">Uncharacterized protein</fullName>
    </submittedName>
</protein>
<gene>
    <name evidence="1" type="ORF">GN331_05100</name>
</gene>
<dbReference type="RefSeq" id="WP_156640767.1">
    <property type="nucleotide sequence ID" value="NZ_WOXT01000001.1"/>
</dbReference>
<dbReference type="EMBL" id="WOXT01000001">
    <property type="protein sequence ID" value="MUV13583.1"/>
    <property type="molecule type" value="Genomic_DNA"/>
</dbReference>
<dbReference type="AlphaFoldDB" id="A0A7C9LLZ5"/>
<comment type="caution">
    <text evidence="1">The sequence shown here is derived from an EMBL/GenBank/DDBJ whole genome shotgun (WGS) entry which is preliminary data.</text>
</comment>
<keyword evidence="2" id="KW-1185">Reference proteome</keyword>
<reference evidence="1 2" key="1">
    <citation type="submission" date="2019-12" db="EMBL/GenBank/DDBJ databases">
        <authorList>
            <person name="Xu J."/>
        </authorList>
    </citation>
    <scope>NUCLEOTIDE SEQUENCE [LARGE SCALE GENOMIC DNA]</scope>
    <source>
        <strain evidence="1 2">HX-5-24</strain>
    </source>
</reference>
<dbReference type="Proteomes" id="UP000479692">
    <property type="component" value="Unassembled WGS sequence"/>
</dbReference>
<evidence type="ECO:0000313" key="1">
    <source>
        <dbReference type="EMBL" id="MUV13583.1"/>
    </source>
</evidence>